<dbReference type="SMART" id="SM00382">
    <property type="entry name" value="AAA"/>
    <property type="match status" value="1"/>
</dbReference>
<comment type="caution">
    <text evidence="17">The sequence shown here is derived from an EMBL/GenBank/DDBJ whole genome shotgun (WGS) entry which is preliminary data.</text>
</comment>
<comment type="subcellular location">
    <subcellularLocation>
        <location evidence="1">Cell membrane</location>
        <topology evidence="1">Peripheral membrane protein</topology>
        <orientation evidence="1">Cytoplasmic side</orientation>
    </subcellularLocation>
</comment>
<evidence type="ECO:0000256" key="10">
    <source>
        <dbReference type="ARBA" id="ARBA00023136"/>
    </source>
</evidence>
<keyword evidence="9" id="KW-0342">GTP-binding</keyword>
<keyword evidence="6" id="KW-0547">Nucleotide-binding</keyword>
<evidence type="ECO:0000259" key="16">
    <source>
        <dbReference type="SMART" id="SM00962"/>
    </source>
</evidence>
<dbReference type="RefSeq" id="WP_185778359.1">
    <property type="nucleotide sequence ID" value="NZ_JACJUU010000001.1"/>
</dbReference>
<evidence type="ECO:0000259" key="15">
    <source>
        <dbReference type="SMART" id="SM00382"/>
    </source>
</evidence>
<dbReference type="Gene3D" id="1.20.120.1380">
    <property type="entry name" value="Flagellar FlhF biosynthesis protein, N domain"/>
    <property type="match status" value="1"/>
</dbReference>
<gene>
    <name evidence="17" type="primary">flhF</name>
    <name evidence="17" type="ORF">GTU67_01150</name>
</gene>
<evidence type="ECO:0000256" key="1">
    <source>
        <dbReference type="ARBA" id="ARBA00004413"/>
    </source>
</evidence>
<dbReference type="InterPro" id="IPR047040">
    <property type="entry name" value="FlhF__GTPase_dom"/>
</dbReference>
<dbReference type="GO" id="GO:0003924">
    <property type="term" value="F:GTPase activity"/>
    <property type="evidence" value="ECO:0007669"/>
    <property type="project" value="UniProtKB-UniRule"/>
</dbReference>
<organism evidence="17 18">
    <name type="scientific">Pusillimonas minor</name>
    <dbReference type="NCBI Taxonomy" id="2697024"/>
    <lineage>
        <taxon>Bacteria</taxon>
        <taxon>Pseudomonadati</taxon>
        <taxon>Pseudomonadota</taxon>
        <taxon>Betaproteobacteria</taxon>
        <taxon>Burkholderiales</taxon>
        <taxon>Alcaligenaceae</taxon>
        <taxon>Pusillimonas</taxon>
    </lineage>
</organism>
<keyword evidence="17" id="KW-0969">Cilium</keyword>
<evidence type="ECO:0000256" key="6">
    <source>
        <dbReference type="ARBA" id="ARBA00022741"/>
    </source>
</evidence>
<keyword evidence="17" id="KW-0966">Cell projection</keyword>
<evidence type="ECO:0000256" key="2">
    <source>
        <dbReference type="ARBA" id="ARBA00008531"/>
    </source>
</evidence>
<dbReference type="InterPro" id="IPR003593">
    <property type="entry name" value="AAA+_ATPase"/>
</dbReference>
<keyword evidence="18" id="KW-1185">Reference proteome</keyword>
<evidence type="ECO:0000256" key="11">
    <source>
        <dbReference type="ARBA" id="ARBA00023225"/>
    </source>
</evidence>
<evidence type="ECO:0000256" key="5">
    <source>
        <dbReference type="ARBA" id="ARBA00022475"/>
    </source>
</evidence>
<dbReference type="FunFam" id="3.40.50.300:FF:000695">
    <property type="entry name" value="Flagellar biosynthesis regulator FlhF"/>
    <property type="match status" value="1"/>
</dbReference>
<evidence type="ECO:0000256" key="4">
    <source>
        <dbReference type="ARBA" id="ARBA00022448"/>
    </source>
</evidence>
<keyword evidence="11" id="KW-1006">Bacterial flagellum protein export</keyword>
<dbReference type="GO" id="GO:0015031">
    <property type="term" value="P:protein transport"/>
    <property type="evidence" value="ECO:0007669"/>
    <property type="project" value="UniProtKB-KW"/>
</dbReference>
<dbReference type="InterPro" id="IPR027417">
    <property type="entry name" value="P-loop_NTPase"/>
</dbReference>
<dbReference type="CDD" id="cd17873">
    <property type="entry name" value="FlhF"/>
    <property type="match status" value="1"/>
</dbReference>
<keyword evidence="17" id="KW-0282">Flagellum</keyword>
<dbReference type="InterPro" id="IPR000897">
    <property type="entry name" value="SRP54_GTPase_dom"/>
</dbReference>
<dbReference type="EMBL" id="JACJUU010000001">
    <property type="protein sequence ID" value="MBC2768519.1"/>
    <property type="molecule type" value="Genomic_DNA"/>
</dbReference>
<accession>A0A842HIP3</accession>
<dbReference type="Pfam" id="PF00448">
    <property type="entry name" value="SRP54"/>
    <property type="match status" value="1"/>
</dbReference>
<dbReference type="GO" id="GO:0005886">
    <property type="term" value="C:plasma membrane"/>
    <property type="evidence" value="ECO:0007669"/>
    <property type="project" value="UniProtKB-SubCell"/>
</dbReference>
<dbReference type="InterPro" id="IPR020006">
    <property type="entry name" value="FlhF"/>
</dbReference>
<keyword evidence="4" id="KW-0813">Transport</keyword>
<keyword evidence="7" id="KW-1005">Bacterial flagellum biogenesis</keyword>
<dbReference type="GO" id="GO:0005525">
    <property type="term" value="F:GTP binding"/>
    <property type="evidence" value="ECO:0007669"/>
    <property type="project" value="UniProtKB-UniRule"/>
</dbReference>
<feature type="compositionally biased region" description="Low complexity" evidence="14">
    <location>
        <begin position="107"/>
        <end position="138"/>
    </location>
</feature>
<sequence length="865" mass="91690">MNISRFFGATNREALRQVRLALGPDALIISNRRVNGGVEILATDQTALPDNVVQQIAAQEAEAAAKQGPVTMRTAFRRPDQASGPASYPGMSGASPAPAQGIDPRRAGASAGHAPAATGSSRPAGAGSSAGGLPPTGLRQPPATGLRPAPAALAQAMGGPGASSGDVLGAIGALQGVLESRIDELLWGSQLRRAPQAISLFQTLLGFGFSTALLRAMLKRLPENMGAKAAFQWARNELVRHLPVLENEDELWQPGSVVALVGPTGVGKTTTVAKLAARCVKRLGAENVVLLTTDTYRIGAHEQLRIYGQMMRVPVHVVQDAAELRRILGGVGVHQTVLIDNVGISQRDRHVAEQAAMLGQAGRDIQRLLVLNASSHGDTLDEVARSYTNDGGSRLRGCIITKVDEATRLGAALDTAIRYQLPVCYISDGQKVPQNLSYLSASDLVDRAMVKPQSQALYAPSEADFAALMSMAKPAEETPQNIEKKRRQLLPNLLTVAGCAGSGVELTDIEGACAQIDDDLLASETYELWRRYFKGDITDGIQALGLHLLRAAQNEFVGQQGQYMLALHDQIALRESDNRSAGRLRATVLCSQTGTPWASPYQQLTLADGWRASDGSSALQAPGNIEALLDQISWVAQSLADVPVLHVFDQSTQALWHAVSASGAAWLSPCPATTKVYEQGCATTVGALSKAVDYHPVGALNELLGLAEIQSIDRGRLVVWAGVQAVELVSRQAGHLPVLLVAARVVDRDSGTVLRTVHGLAHATTIAASPERLAMALLVAAEQKAAFRLAARWWPMLAPRQWADASQKRALTAIQVGLTTWHALAGIETAGLRKALLGLAGSQKPTQVAAVSAMMKLFTLKEMTV</sequence>
<evidence type="ECO:0000313" key="18">
    <source>
        <dbReference type="Proteomes" id="UP000545386"/>
    </source>
</evidence>
<feature type="domain" description="AAA+ ATPase" evidence="15">
    <location>
        <begin position="254"/>
        <end position="423"/>
    </location>
</feature>
<dbReference type="GO" id="GO:0005047">
    <property type="term" value="F:signal recognition particle binding"/>
    <property type="evidence" value="ECO:0007669"/>
    <property type="project" value="TreeGrafter"/>
</dbReference>
<name>A0A842HIP3_9BURK</name>
<evidence type="ECO:0000313" key="17">
    <source>
        <dbReference type="EMBL" id="MBC2768519.1"/>
    </source>
</evidence>
<comment type="similarity">
    <text evidence="2">Belongs to the GTP-binding SRP family.</text>
</comment>
<reference evidence="17 18" key="1">
    <citation type="submission" date="2020-08" db="EMBL/GenBank/DDBJ databases">
        <title>Paraeoetvoesia sp. YC-7-48 draft genome sequence.</title>
        <authorList>
            <person name="Yao L."/>
        </authorList>
    </citation>
    <scope>NUCLEOTIDE SEQUENCE [LARGE SCALE GENOMIC DNA]</scope>
    <source>
        <strain evidence="18">YC-7-48</strain>
    </source>
</reference>
<dbReference type="GO" id="GO:0006614">
    <property type="term" value="P:SRP-dependent cotranslational protein targeting to membrane"/>
    <property type="evidence" value="ECO:0007669"/>
    <property type="project" value="UniProtKB-UniRule"/>
</dbReference>
<evidence type="ECO:0000256" key="3">
    <source>
        <dbReference type="ARBA" id="ARBA00014919"/>
    </source>
</evidence>
<dbReference type="SMART" id="SM00962">
    <property type="entry name" value="SRP54"/>
    <property type="match status" value="1"/>
</dbReference>
<dbReference type="Proteomes" id="UP000545386">
    <property type="component" value="Unassembled WGS sequence"/>
</dbReference>
<dbReference type="GO" id="GO:0044781">
    <property type="term" value="P:bacterial-type flagellum organization"/>
    <property type="evidence" value="ECO:0007669"/>
    <property type="project" value="UniProtKB-UniRule"/>
</dbReference>
<keyword evidence="10" id="KW-0472">Membrane</keyword>
<evidence type="ECO:0000256" key="8">
    <source>
        <dbReference type="ARBA" id="ARBA00022927"/>
    </source>
</evidence>
<dbReference type="PANTHER" id="PTHR43134:SF3">
    <property type="entry name" value="FLAGELLAR BIOSYNTHESIS PROTEIN FLHF"/>
    <property type="match status" value="1"/>
</dbReference>
<keyword evidence="5" id="KW-1003">Cell membrane</keyword>
<feature type="domain" description="SRP54-type proteins GTP-binding" evidence="16">
    <location>
        <begin position="255"/>
        <end position="450"/>
    </location>
</feature>
<evidence type="ECO:0000256" key="14">
    <source>
        <dbReference type="SAM" id="MobiDB-lite"/>
    </source>
</evidence>
<feature type="region of interest" description="Disordered" evidence="14">
    <location>
        <begin position="79"/>
        <end position="146"/>
    </location>
</feature>
<dbReference type="Gene3D" id="3.40.50.300">
    <property type="entry name" value="P-loop containing nucleotide triphosphate hydrolases"/>
    <property type="match status" value="1"/>
</dbReference>
<evidence type="ECO:0000256" key="13">
    <source>
        <dbReference type="NCBIfam" id="TIGR03499"/>
    </source>
</evidence>
<evidence type="ECO:0000256" key="12">
    <source>
        <dbReference type="ARBA" id="ARBA00025337"/>
    </source>
</evidence>
<dbReference type="PANTHER" id="PTHR43134">
    <property type="entry name" value="SIGNAL RECOGNITION PARTICLE RECEPTOR SUBUNIT ALPHA"/>
    <property type="match status" value="1"/>
</dbReference>
<dbReference type="SUPFAM" id="SSF52540">
    <property type="entry name" value="P-loop containing nucleoside triphosphate hydrolases"/>
    <property type="match status" value="1"/>
</dbReference>
<evidence type="ECO:0000256" key="9">
    <source>
        <dbReference type="ARBA" id="ARBA00023134"/>
    </source>
</evidence>
<dbReference type="AlphaFoldDB" id="A0A842HIP3"/>
<evidence type="ECO:0000256" key="7">
    <source>
        <dbReference type="ARBA" id="ARBA00022795"/>
    </source>
</evidence>
<protein>
    <recommendedName>
        <fullName evidence="3 13">Flagellar biosynthesis protein FlhF</fullName>
    </recommendedName>
</protein>
<comment type="function">
    <text evidence="12">Necessary for flagellar biosynthesis. May be involved in translocation of the flagellum.</text>
</comment>
<dbReference type="NCBIfam" id="TIGR03499">
    <property type="entry name" value="FlhF"/>
    <property type="match status" value="1"/>
</dbReference>
<keyword evidence="8" id="KW-0653">Protein transport</keyword>
<proteinExistence type="inferred from homology"/>